<gene>
    <name evidence="1" type="ORF">ARMGADRAFT_1036717</name>
</gene>
<dbReference type="AlphaFoldDB" id="A0A2H3DC08"/>
<dbReference type="STRING" id="47427.A0A2H3DC08"/>
<dbReference type="InParanoid" id="A0A2H3DC08"/>
<protein>
    <submittedName>
        <fullName evidence="1">Uncharacterized protein</fullName>
    </submittedName>
</protein>
<sequence length="121" mass="14032">MHWTKEDGDWYDGTRMDAWLVQGLRSETQLPRSGRFAVKNSSGEEHIFNVRTKYGLKIPEPDGLYTLLGAVGTGDESPWVVGKIEEPEGKFRKVFAVWMDREDRKRHQSLNIYEVTKTFLL</sequence>
<accession>A0A2H3DC08</accession>
<keyword evidence="2" id="KW-1185">Reference proteome</keyword>
<reference evidence="2" key="1">
    <citation type="journal article" date="2017" name="Nat. Ecol. Evol.">
        <title>Genome expansion and lineage-specific genetic innovations in the forest pathogenic fungi Armillaria.</title>
        <authorList>
            <person name="Sipos G."/>
            <person name="Prasanna A.N."/>
            <person name="Walter M.C."/>
            <person name="O'Connor E."/>
            <person name="Balint B."/>
            <person name="Krizsan K."/>
            <person name="Kiss B."/>
            <person name="Hess J."/>
            <person name="Varga T."/>
            <person name="Slot J."/>
            <person name="Riley R."/>
            <person name="Boka B."/>
            <person name="Rigling D."/>
            <person name="Barry K."/>
            <person name="Lee J."/>
            <person name="Mihaltcheva S."/>
            <person name="LaButti K."/>
            <person name="Lipzen A."/>
            <person name="Waldron R."/>
            <person name="Moloney N.M."/>
            <person name="Sperisen C."/>
            <person name="Kredics L."/>
            <person name="Vagvoelgyi C."/>
            <person name="Patrignani A."/>
            <person name="Fitzpatrick D."/>
            <person name="Nagy I."/>
            <person name="Doyle S."/>
            <person name="Anderson J.B."/>
            <person name="Grigoriev I.V."/>
            <person name="Gueldener U."/>
            <person name="Muensterkoetter M."/>
            <person name="Nagy L.G."/>
        </authorList>
    </citation>
    <scope>NUCLEOTIDE SEQUENCE [LARGE SCALE GENOMIC DNA]</scope>
    <source>
        <strain evidence="2">Ar21-2</strain>
    </source>
</reference>
<dbReference type="EMBL" id="KZ293694">
    <property type="protein sequence ID" value="PBK85016.1"/>
    <property type="molecule type" value="Genomic_DNA"/>
</dbReference>
<name>A0A2H3DC08_ARMGA</name>
<evidence type="ECO:0000313" key="1">
    <source>
        <dbReference type="EMBL" id="PBK85016.1"/>
    </source>
</evidence>
<evidence type="ECO:0000313" key="2">
    <source>
        <dbReference type="Proteomes" id="UP000217790"/>
    </source>
</evidence>
<organism evidence="1 2">
    <name type="scientific">Armillaria gallica</name>
    <name type="common">Bulbous honey fungus</name>
    <name type="synonym">Armillaria bulbosa</name>
    <dbReference type="NCBI Taxonomy" id="47427"/>
    <lineage>
        <taxon>Eukaryota</taxon>
        <taxon>Fungi</taxon>
        <taxon>Dikarya</taxon>
        <taxon>Basidiomycota</taxon>
        <taxon>Agaricomycotina</taxon>
        <taxon>Agaricomycetes</taxon>
        <taxon>Agaricomycetidae</taxon>
        <taxon>Agaricales</taxon>
        <taxon>Marasmiineae</taxon>
        <taxon>Physalacriaceae</taxon>
        <taxon>Armillaria</taxon>
    </lineage>
</organism>
<dbReference type="Proteomes" id="UP000217790">
    <property type="component" value="Unassembled WGS sequence"/>
</dbReference>
<proteinExistence type="predicted"/>